<dbReference type="VEuPathDB" id="FungiDB:RhiirA1_482129"/>
<proteinExistence type="predicted"/>
<evidence type="ECO:0000313" key="2">
    <source>
        <dbReference type="Proteomes" id="UP000233469"/>
    </source>
</evidence>
<reference evidence="1 2" key="1">
    <citation type="submission" date="2016-04" db="EMBL/GenBank/DDBJ databases">
        <title>Genome analyses suggest a sexual origin of heterokaryosis in a supposedly ancient asexual fungus.</title>
        <authorList>
            <person name="Ropars J."/>
            <person name="Sedzielewska K."/>
            <person name="Noel J."/>
            <person name="Charron P."/>
            <person name="Farinelli L."/>
            <person name="Marton T."/>
            <person name="Kruger M."/>
            <person name="Pelin A."/>
            <person name="Brachmann A."/>
            <person name="Corradi N."/>
        </authorList>
    </citation>
    <scope>NUCLEOTIDE SEQUENCE [LARGE SCALE GENOMIC DNA]</scope>
    <source>
        <strain evidence="1 2">C2</strain>
    </source>
</reference>
<dbReference type="AlphaFoldDB" id="A0A2N1NKC3"/>
<dbReference type="EMBL" id="LLXL01000307">
    <property type="protein sequence ID" value="PKK74375.1"/>
    <property type="molecule type" value="Genomic_DNA"/>
</dbReference>
<evidence type="ECO:0000313" key="1">
    <source>
        <dbReference type="EMBL" id="PKK74375.1"/>
    </source>
</evidence>
<name>A0A2N1NKC3_9GLOM</name>
<protein>
    <submittedName>
        <fullName evidence="1">Uncharacterized protein</fullName>
    </submittedName>
</protein>
<organism evidence="1 2">
    <name type="scientific">Rhizophagus irregularis</name>
    <dbReference type="NCBI Taxonomy" id="588596"/>
    <lineage>
        <taxon>Eukaryota</taxon>
        <taxon>Fungi</taxon>
        <taxon>Fungi incertae sedis</taxon>
        <taxon>Mucoromycota</taxon>
        <taxon>Glomeromycotina</taxon>
        <taxon>Glomeromycetes</taxon>
        <taxon>Glomerales</taxon>
        <taxon>Glomeraceae</taxon>
        <taxon>Rhizophagus</taxon>
    </lineage>
</organism>
<sequence>MLSTLIHRPKLGLRLGSSNRVFQHQYMITITSSENADLYDFSNYLEDHLLLKKLPPDQWITKSDGTRELKNMKVIDLEMFY</sequence>
<accession>A0A2N1NKC3</accession>
<gene>
    <name evidence="1" type="ORF">RhiirC2_774840</name>
</gene>
<reference evidence="1 2" key="2">
    <citation type="submission" date="2017-10" db="EMBL/GenBank/DDBJ databases">
        <title>Extensive intraspecific genome diversity in a model arbuscular mycorrhizal fungus.</title>
        <authorList>
            <person name="Chen E.C.H."/>
            <person name="Morin E."/>
            <person name="Baudet D."/>
            <person name="Noel J."/>
            <person name="Ndikumana S."/>
            <person name="Charron P."/>
            <person name="St-Onge C."/>
            <person name="Giorgi J."/>
            <person name="Grigoriev I.V."/>
            <person name="Roux C."/>
            <person name="Martin F.M."/>
            <person name="Corradi N."/>
        </authorList>
    </citation>
    <scope>NUCLEOTIDE SEQUENCE [LARGE SCALE GENOMIC DNA]</scope>
    <source>
        <strain evidence="1 2">C2</strain>
    </source>
</reference>
<dbReference type="VEuPathDB" id="FungiDB:FUN_017069"/>
<dbReference type="Proteomes" id="UP000233469">
    <property type="component" value="Unassembled WGS sequence"/>
</dbReference>
<comment type="caution">
    <text evidence="1">The sequence shown here is derived from an EMBL/GenBank/DDBJ whole genome shotgun (WGS) entry which is preliminary data.</text>
</comment>